<dbReference type="Proteomes" id="UP001254770">
    <property type="component" value="Unassembled WGS sequence"/>
</dbReference>
<organism evidence="1 3">
    <name type="scientific">Enterococcus raffinosus</name>
    <dbReference type="NCBI Taxonomy" id="71452"/>
    <lineage>
        <taxon>Bacteria</taxon>
        <taxon>Bacillati</taxon>
        <taxon>Bacillota</taxon>
        <taxon>Bacilli</taxon>
        <taxon>Lactobacillales</taxon>
        <taxon>Enterococcaceae</taxon>
        <taxon>Enterococcus</taxon>
    </lineage>
</organism>
<dbReference type="EMBL" id="JARPXL010000036">
    <property type="protein sequence ID" value="MDT2546596.1"/>
    <property type="molecule type" value="Genomic_DNA"/>
</dbReference>
<evidence type="ECO:0000313" key="3">
    <source>
        <dbReference type="Proteomes" id="UP001249240"/>
    </source>
</evidence>
<evidence type="ECO:0000313" key="1">
    <source>
        <dbReference type="EMBL" id="MDT2538888.1"/>
    </source>
</evidence>
<dbReference type="Proteomes" id="UP001249240">
    <property type="component" value="Unassembled WGS sequence"/>
</dbReference>
<sequence>MKEFQKQLAQWPLDIKQAWSIGFVFVREKEHYWHFPARQWTEQQIQDYFFKRFGKEGRFISYPELSLKQLRIDEIPELLIIIPYDPRKEKQ</sequence>
<name>A0AAW8SVK3_9ENTE</name>
<evidence type="ECO:0008006" key="4">
    <source>
        <dbReference type="Google" id="ProtNLM"/>
    </source>
</evidence>
<dbReference type="RefSeq" id="WP_010745023.1">
    <property type="nucleotide sequence ID" value="NZ_BAAAXM010000011.1"/>
</dbReference>
<dbReference type="AlphaFoldDB" id="A0AAW8SVK3"/>
<proteinExistence type="predicted"/>
<gene>
    <name evidence="2" type="ORF">P7D69_19900</name>
    <name evidence="1" type="ORF">P7D78_12200</name>
</gene>
<evidence type="ECO:0000313" key="2">
    <source>
        <dbReference type="EMBL" id="MDT2546596.1"/>
    </source>
</evidence>
<accession>A0AAW8SVK3</accession>
<comment type="caution">
    <text evidence="1">The sequence shown here is derived from an EMBL/GenBank/DDBJ whole genome shotgun (WGS) entry which is preliminary data.</text>
</comment>
<reference evidence="1" key="1">
    <citation type="submission" date="2023-03" db="EMBL/GenBank/DDBJ databases">
        <authorList>
            <person name="Shen W."/>
            <person name="Cai J."/>
        </authorList>
    </citation>
    <scope>NUCLEOTIDE SEQUENCE</scope>
    <source>
        <strain evidence="1">B646-2</strain>
        <strain evidence="2">Y15</strain>
    </source>
</reference>
<protein>
    <recommendedName>
        <fullName evidence="4">PAZ domain-containing protein</fullName>
    </recommendedName>
</protein>
<dbReference type="EMBL" id="JARPXM010000012">
    <property type="protein sequence ID" value="MDT2538888.1"/>
    <property type="molecule type" value="Genomic_DNA"/>
</dbReference>